<proteinExistence type="predicted"/>
<dbReference type="GeneID" id="136077961"/>
<gene>
    <name evidence="2" type="primary">LOC136077961</name>
</gene>
<dbReference type="Proteomes" id="UP001652625">
    <property type="component" value="Chromosome 03"/>
</dbReference>
<dbReference type="RefSeq" id="XP_065648470.1">
    <property type="nucleotide sequence ID" value="XM_065792398.1"/>
</dbReference>
<organism evidence="1 2">
    <name type="scientific">Hydra vulgaris</name>
    <name type="common">Hydra</name>
    <name type="synonym">Hydra attenuata</name>
    <dbReference type="NCBI Taxonomy" id="6087"/>
    <lineage>
        <taxon>Eukaryota</taxon>
        <taxon>Metazoa</taxon>
        <taxon>Cnidaria</taxon>
        <taxon>Hydrozoa</taxon>
        <taxon>Hydroidolina</taxon>
        <taxon>Anthoathecata</taxon>
        <taxon>Aplanulata</taxon>
        <taxon>Hydridae</taxon>
        <taxon>Hydra</taxon>
    </lineage>
</organism>
<accession>A0ABM4BHH3</accession>
<sequence>MHPTLDNGLDSAKDLDHVDFVTECIIASQKESVSPNLSFTLQKSLELATSNETSQPHGVTFGSLARLEIKNTKRTGIKRRVNHAEKITGSPYKSQLEESLTLKYKNRQPRKKCIKKSISTHHKACLNNLHAKGAINEQFCVICQYSYGDPVDPYLKDNWDKCSRWWHETCAAICGVYAKKVFTCDDCMKH</sequence>
<evidence type="ECO:0000313" key="1">
    <source>
        <dbReference type="Proteomes" id="UP001652625"/>
    </source>
</evidence>
<keyword evidence="1" id="KW-1185">Reference proteome</keyword>
<protein>
    <submittedName>
        <fullName evidence="2">Uncharacterized protein LOC136077961</fullName>
    </submittedName>
</protein>
<evidence type="ECO:0000313" key="2">
    <source>
        <dbReference type="RefSeq" id="XP_065648470.1"/>
    </source>
</evidence>
<name>A0ABM4BHH3_HYDVU</name>
<reference evidence="2" key="1">
    <citation type="submission" date="2025-08" db="UniProtKB">
        <authorList>
            <consortium name="RefSeq"/>
        </authorList>
    </citation>
    <scope>IDENTIFICATION</scope>
</reference>